<evidence type="ECO:0000256" key="9">
    <source>
        <dbReference type="SAM" id="Phobius"/>
    </source>
</evidence>
<feature type="transmembrane region" description="Helical" evidence="9">
    <location>
        <begin position="168"/>
        <end position="190"/>
    </location>
</feature>
<organism evidence="11 12">
    <name type="scientific">Legionella drancourtii LLAP12</name>
    <dbReference type="NCBI Taxonomy" id="658187"/>
    <lineage>
        <taxon>Bacteria</taxon>
        <taxon>Pseudomonadati</taxon>
        <taxon>Pseudomonadota</taxon>
        <taxon>Gammaproteobacteria</taxon>
        <taxon>Legionellales</taxon>
        <taxon>Legionellaceae</taxon>
        <taxon>Legionella</taxon>
    </lineage>
</organism>
<feature type="transmembrane region" description="Helical" evidence="9">
    <location>
        <begin position="400"/>
        <end position="421"/>
    </location>
</feature>
<feature type="transmembrane region" description="Helical" evidence="9">
    <location>
        <begin position="306"/>
        <end position="325"/>
    </location>
</feature>
<evidence type="ECO:0000313" key="12">
    <source>
        <dbReference type="Proteomes" id="UP000002770"/>
    </source>
</evidence>
<dbReference type="InterPro" id="IPR036259">
    <property type="entry name" value="MFS_trans_sf"/>
</dbReference>
<evidence type="ECO:0000313" key="11">
    <source>
        <dbReference type="EMBL" id="EHL29450.1"/>
    </source>
</evidence>
<dbReference type="HOGENOM" id="CLU_000960_28_0_6"/>
<dbReference type="InterPro" id="IPR020846">
    <property type="entry name" value="MFS_dom"/>
</dbReference>
<protein>
    <submittedName>
        <fullName evidence="11">Multidrug resistance protein B</fullName>
    </submittedName>
</protein>
<dbReference type="AlphaFoldDB" id="G9ESY3"/>
<keyword evidence="8 9" id="KW-0472">Membrane</keyword>
<dbReference type="InterPro" id="IPR004638">
    <property type="entry name" value="EmrB-like"/>
</dbReference>
<feature type="transmembrane region" description="Helical" evidence="9">
    <location>
        <begin position="202"/>
        <end position="221"/>
    </location>
</feature>
<feature type="transmembrane region" description="Helical" evidence="9">
    <location>
        <begin position="54"/>
        <end position="75"/>
    </location>
</feature>
<evidence type="ECO:0000256" key="6">
    <source>
        <dbReference type="ARBA" id="ARBA00022692"/>
    </source>
</evidence>
<dbReference type="STRING" id="658187.LDG_8411"/>
<accession>G9ESY3</accession>
<keyword evidence="3" id="KW-0813">Transport</keyword>
<dbReference type="eggNOG" id="COG2814">
    <property type="taxonomic scope" value="Bacteria"/>
</dbReference>
<evidence type="ECO:0000256" key="7">
    <source>
        <dbReference type="ARBA" id="ARBA00022989"/>
    </source>
</evidence>
<feature type="transmembrane region" description="Helical" evidence="9">
    <location>
        <begin position="82"/>
        <end position="101"/>
    </location>
</feature>
<dbReference type="PANTHER" id="PTHR42718">
    <property type="entry name" value="MAJOR FACILITATOR SUPERFAMILY MULTIDRUG TRANSPORTER MFSC"/>
    <property type="match status" value="1"/>
</dbReference>
<dbReference type="FunFam" id="1.20.1720.10:FF:000002">
    <property type="entry name" value="Multidrug resistance protein B"/>
    <property type="match status" value="1"/>
</dbReference>
<name>G9ESY3_9GAMM</name>
<evidence type="ECO:0000256" key="8">
    <source>
        <dbReference type="ARBA" id="ARBA00023136"/>
    </source>
</evidence>
<keyword evidence="7 9" id="KW-1133">Transmembrane helix</keyword>
<evidence type="ECO:0000256" key="5">
    <source>
        <dbReference type="ARBA" id="ARBA00022519"/>
    </source>
</evidence>
<dbReference type="InterPro" id="IPR011701">
    <property type="entry name" value="MFS"/>
</dbReference>
<dbReference type="FunCoup" id="G9ESY3">
    <property type="interactions" value="230"/>
</dbReference>
<feature type="transmembrane region" description="Helical" evidence="9">
    <location>
        <begin position="480"/>
        <end position="498"/>
    </location>
</feature>
<sequence>MAEALPPLQGSRLLLMTISLSLAIFMNVLDTSIANVAIPTIAGDLGVSPDNGTWVITSFAVSQAIMLPLTGWLARRFGEVRLFLYSTTLFTIASVLCGLSENLAMLILFRVIQGAVSGPMIPLSQSILLANYPPEKRGLATGIWAMTAVVGPIMGPILGGIITDNYTWPWIFYINVPVGIFAVIFTMITLTGRETATVKRPIDYIGLVLLTIGIGCLQVLLDKGHDLDWFHSNTITALGIISLITLSFLVIWLLTQCDPIIDLYLFENRNFTIGVTCLTLGFLVYFSTVVIFPLWLQTQMGYTPTWAGFAAAPVGILPFILTPFVGNYMGKFDLRVITSIGFLIFALTSYWQSNFYTDIGFIQLIEPRFIQGLGLSFFFTPLIAMILADIPPEKLASALGLANFFRILGGSFGTSLSVSIWNDREAMHQSHLVEYINAFNPLTTQSLEQLHALGISGLKGFGVLYENVINQAFMLATNDIFRLSAWIFMFLFGLVWLAKRTFIKAGGPIAAE</sequence>
<gene>
    <name evidence="11" type="ORF">LDG_8411</name>
</gene>
<dbReference type="Pfam" id="PF07690">
    <property type="entry name" value="MFS_1"/>
    <property type="match status" value="1"/>
</dbReference>
<dbReference type="SUPFAM" id="SSF103473">
    <property type="entry name" value="MFS general substrate transporter"/>
    <property type="match status" value="1"/>
</dbReference>
<feature type="transmembrane region" description="Helical" evidence="9">
    <location>
        <begin position="370"/>
        <end position="388"/>
    </location>
</feature>
<feature type="domain" description="Major facilitator superfamily (MFS) profile" evidence="10">
    <location>
        <begin position="16"/>
        <end position="503"/>
    </location>
</feature>
<dbReference type="CDD" id="cd17503">
    <property type="entry name" value="MFS_LmrB_MDR_like"/>
    <property type="match status" value="1"/>
</dbReference>
<keyword evidence="5" id="KW-0997">Cell inner membrane</keyword>
<feature type="transmembrane region" description="Helical" evidence="9">
    <location>
        <begin position="233"/>
        <end position="254"/>
    </location>
</feature>
<feature type="transmembrane region" description="Helical" evidence="9">
    <location>
        <begin position="12"/>
        <end position="34"/>
    </location>
</feature>
<dbReference type="PRINTS" id="PR01036">
    <property type="entry name" value="TCRTETB"/>
</dbReference>
<dbReference type="GO" id="GO:0022857">
    <property type="term" value="F:transmembrane transporter activity"/>
    <property type="evidence" value="ECO:0007669"/>
    <property type="project" value="InterPro"/>
</dbReference>
<dbReference type="OrthoDB" id="9812221at2"/>
<dbReference type="RefSeq" id="WP_006872287.1">
    <property type="nucleotide sequence ID" value="NZ_JH413847.1"/>
</dbReference>
<dbReference type="GO" id="GO:0005886">
    <property type="term" value="C:plasma membrane"/>
    <property type="evidence" value="ECO:0007669"/>
    <property type="project" value="UniProtKB-SubCell"/>
</dbReference>
<feature type="transmembrane region" description="Helical" evidence="9">
    <location>
        <begin position="332"/>
        <end position="350"/>
    </location>
</feature>
<feature type="transmembrane region" description="Helical" evidence="9">
    <location>
        <begin position="275"/>
        <end position="294"/>
    </location>
</feature>
<feature type="transmembrane region" description="Helical" evidence="9">
    <location>
        <begin position="107"/>
        <end position="130"/>
    </location>
</feature>
<dbReference type="Gene3D" id="1.20.1720.10">
    <property type="entry name" value="Multidrug resistance protein D"/>
    <property type="match status" value="1"/>
</dbReference>
<dbReference type="PROSITE" id="PS50850">
    <property type="entry name" value="MFS"/>
    <property type="match status" value="1"/>
</dbReference>
<dbReference type="Proteomes" id="UP000002770">
    <property type="component" value="Unassembled WGS sequence"/>
</dbReference>
<evidence type="ECO:0000256" key="1">
    <source>
        <dbReference type="ARBA" id="ARBA00004429"/>
    </source>
</evidence>
<dbReference type="NCBIfam" id="TIGR00711">
    <property type="entry name" value="efflux_EmrB"/>
    <property type="match status" value="1"/>
</dbReference>
<evidence type="ECO:0000256" key="4">
    <source>
        <dbReference type="ARBA" id="ARBA00022475"/>
    </source>
</evidence>
<evidence type="ECO:0000259" key="10">
    <source>
        <dbReference type="PROSITE" id="PS50850"/>
    </source>
</evidence>
<comment type="subcellular location">
    <subcellularLocation>
        <location evidence="1">Cell inner membrane</location>
        <topology evidence="1">Multi-pass membrane protein</topology>
    </subcellularLocation>
</comment>
<keyword evidence="6 9" id="KW-0812">Transmembrane</keyword>
<dbReference type="GO" id="GO:1990961">
    <property type="term" value="P:xenobiotic detoxification by transmembrane export across the plasma membrane"/>
    <property type="evidence" value="ECO:0007669"/>
    <property type="project" value="UniProtKB-ARBA"/>
</dbReference>
<dbReference type="InParanoid" id="G9ESY3"/>
<keyword evidence="12" id="KW-1185">Reference proteome</keyword>
<dbReference type="PANTHER" id="PTHR42718:SF9">
    <property type="entry name" value="MAJOR FACILITATOR SUPERFAMILY MULTIDRUG TRANSPORTER MFSC"/>
    <property type="match status" value="1"/>
</dbReference>
<comment type="similarity">
    <text evidence="2">Belongs to the major facilitator superfamily. EmrB family.</text>
</comment>
<feature type="transmembrane region" description="Helical" evidence="9">
    <location>
        <begin position="142"/>
        <end position="162"/>
    </location>
</feature>
<dbReference type="Gene3D" id="1.20.1250.20">
    <property type="entry name" value="MFS general substrate transporter like domains"/>
    <property type="match status" value="1"/>
</dbReference>
<evidence type="ECO:0000256" key="3">
    <source>
        <dbReference type="ARBA" id="ARBA00022448"/>
    </source>
</evidence>
<dbReference type="EMBL" id="JH413847">
    <property type="protein sequence ID" value="EHL29450.1"/>
    <property type="molecule type" value="Genomic_DNA"/>
</dbReference>
<proteinExistence type="inferred from homology"/>
<dbReference type="GO" id="GO:0015721">
    <property type="term" value="P:bile acid and bile salt transport"/>
    <property type="evidence" value="ECO:0007669"/>
    <property type="project" value="UniProtKB-ARBA"/>
</dbReference>
<evidence type="ECO:0000256" key="2">
    <source>
        <dbReference type="ARBA" id="ARBA00008537"/>
    </source>
</evidence>
<reference evidence="11 12" key="1">
    <citation type="journal article" date="2011" name="BMC Genomics">
        <title>Insight into cross-talk between intra-amoebal pathogens.</title>
        <authorList>
            <person name="Gimenez G."/>
            <person name="Bertelli C."/>
            <person name="Moliner C."/>
            <person name="Robert C."/>
            <person name="Raoult D."/>
            <person name="Fournier P.E."/>
            <person name="Greub G."/>
        </authorList>
    </citation>
    <scope>NUCLEOTIDE SEQUENCE [LARGE SCALE GENOMIC DNA]</scope>
    <source>
        <strain evidence="11 12">LLAP12</strain>
    </source>
</reference>
<keyword evidence="4" id="KW-1003">Cell membrane</keyword>